<comment type="similarity">
    <text evidence="2 6">Belongs to the plant self-incompatibility (S1) protein family.</text>
</comment>
<sequence>MTNTTMKTLLIIIVILLNILQTLGRGCTLKQNRIYIHVVNNLPSNSQQLKLRCQSADDDLGYHTLSINQEFEWSFCENVVGSTLFFCHLYWGSKQRVFDVFRSNMFVRSRHTQYYWVAKSDGIYSSHSKVESTYKKMIDWK</sequence>
<dbReference type="InterPro" id="IPR010264">
    <property type="entry name" value="Self-incomp_S1"/>
</dbReference>
<name>A0ABD3CCY6_9LAMI</name>
<evidence type="ECO:0000256" key="1">
    <source>
        <dbReference type="ARBA" id="ARBA00004613"/>
    </source>
</evidence>
<reference evidence="8" key="1">
    <citation type="journal article" date="2024" name="IScience">
        <title>Strigolactones Initiate the Formation of Haustorium-like Structures in Castilleja.</title>
        <authorList>
            <person name="Buerger M."/>
            <person name="Peterson D."/>
            <person name="Chory J."/>
        </authorList>
    </citation>
    <scope>NUCLEOTIDE SEQUENCE [LARGE SCALE GENOMIC DNA]</scope>
</reference>
<evidence type="ECO:0000256" key="3">
    <source>
        <dbReference type="ARBA" id="ARBA00022471"/>
    </source>
</evidence>
<dbReference type="PANTHER" id="PTHR31232">
    <property type="match status" value="1"/>
</dbReference>
<evidence type="ECO:0000313" key="7">
    <source>
        <dbReference type="EMBL" id="KAL3627740.1"/>
    </source>
</evidence>
<keyword evidence="4 6" id="KW-0964">Secreted</keyword>
<keyword evidence="8" id="KW-1185">Reference proteome</keyword>
<dbReference type="Proteomes" id="UP001632038">
    <property type="component" value="Unassembled WGS sequence"/>
</dbReference>
<comment type="caution">
    <text evidence="7">The sequence shown here is derived from an EMBL/GenBank/DDBJ whole genome shotgun (WGS) entry which is preliminary data.</text>
</comment>
<evidence type="ECO:0000256" key="5">
    <source>
        <dbReference type="ARBA" id="ARBA00022729"/>
    </source>
</evidence>
<evidence type="ECO:0000256" key="4">
    <source>
        <dbReference type="ARBA" id="ARBA00022525"/>
    </source>
</evidence>
<dbReference type="Pfam" id="PF05938">
    <property type="entry name" value="Self-incomp_S1"/>
    <property type="match status" value="1"/>
</dbReference>
<accession>A0ABD3CCY6</accession>
<dbReference type="EMBL" id="JAVIJP010000039">
    <property type="protein sequence ID" value="KAL3627740.1"/>
    <property type="molecule type" value="Genomic_DNA"/>
</dbReference>
<feature type="chain" id="PRO_5044525018" description="S-protein homolog" evidence="6">
    <location>
        <begin position="25"/>
        <end position="141"/>
    </location>
</feature>
<dbReference type="AlphaFoldDB" id="A0ABD3CCY6"/>
<comment type="subcellular location">
    <subcellularLocation>
        <location evidence="1 6">Secreted</location>
    </subcellularLocation>
</comment>
<proteinExistence type="inferred from homology"/>
<keyword evidence="3 6" id="KW-0713">Self-incompatibility</keyword>
<keyword evidence="5 6" id="KW-0732">Signal</keyword>
<protein>
    <recommendedName>
        <fullName evidence="6">S-protein homolog</fullName>
    </recommendedName>
</protein>
<feature type="signal peptide" evidence="6">
    <location>
        <begin position="1"/>
        <end position="24"/>
    </location>
</feature>
<dbReference type="GO" id="GO:0005576">
    <property type="term" value="C:extracellular region"/>
    <property type="evidence" value="ECO:0007669"/>
    <property type="project" value="UniProtKB-SubCell"/>
</dbReference>
<organism evidence="7 8">
    <name type="scientific">Castilleja foliolosa</name>
    <dbReference type="NCBI Taxonomy" id="1961234"/>
    <lineage>
        <taxon>Eukaryota</taxon>
        <taxon>Viridiplantae</taxon>
        <taxon>Streptophyta</taxon>
        <taxon>Embryophyta</taxon>
        <taxon>Tracheophyta</taxon>
        <taxon>Spermatophyta</taxon>
        <taxon>Magnoliopsida</taxon>
        <taxon>eudicotyledons</taxon>
        <taxon>Gunneridae</taxon>
        <taxon>Pentapetalae</taxon>
        <taxon>asterids</taxon>
        <taxon>lamiids</taxon>
        <taxon>Lamiales</taxon>
        <taxon>Orobanchaceae</taxon>
        <taxon>Pedicularideae</taxon>
        <taxon>Castillejinae</taxon>
        <taxon>Castilleja</taxon>
    </lineage>
</organism>
<gene>
    <name evidence="7" type="ORF">CASFOL_029103</name>
</gene>
<dbReference type="PANTHER" id="PTHR31232:SF61">
    <property type="entry name" value="S-PROTEIN HOMOLOG"/>
    <property type="match status" value="1"/>
</dbReference>
<evidence type="ECO:0000256" key="2">
    <source>
        <dbReference type="ARBA" id="ARBA00005581"/>
    </source>
</evidence>
<evidence type="ECO:0000313" key="8">
    <source>
        <dbReference type="Proteomes" id="UP001632038"/>
    </source>
</evidence>
<dbReference type="GO" id="GO:0060320">
    <property type="term" value="P:rejection of self pollen"/>
    <property type="evidence" value="ECO:0007669"/>
    <property type="project" value="UniProtKB-KW"/>
</dbReference>
<evidence type="ECO:0000256" key="6">
    <source>
        <dbReference type="RuleBase" id="RU367044"/>
    </source>
</evidence>